<evidence type="ECO:0000313" key="4">
    <source>
        <dbReference type="Proteomes" id="UP000244893"/>
    </source>
</evidence>
<dbReference type="AlphaFoldDB" id="A0A2V1HL71"/>
<dbReference type="InterPro" id="IPR002821">
    <property type="entry name" value="Hydantoinase_A"/>
</dbReference>
<dbReference type="PANTHER" id="PTHR11365">
    <property type="entry name" value="5-OXOPROLINASE RELATED"/>
    <property type="match status" value="1"/>
</dbReference>
<evidence type="ECO:0000313" key="3">
    <source>
        <dbReference type="EMBL" id="PVZ93318.1"/>
    </source>
</evidence>
<organism evidence="3 4">
    <name type="scientific">Amnibacterium flavum</name>
    <dbReference type="NCBI Taxonomy" id="2173173"/>
    <lineage>
        <taxon>Bacteria</taxon>
        <taxon>Bacillati</taxon>
        <taxon>Actinomycetota</taxon>
        <taxon>Actinomycetes</taxon>
        <taxon>Micrococcales</taxon>
        <taxon>Microbacteriaceae</taxon>
        <taxon>Amnibacterium</taxon>
    </lineage>
</organism>
<protein>
    <submittedName>
        <fullName evidence="3">Hydantoinase subunit beta</fullName>
    </submittedName>
</protein>
<dbReference type="InterPro" id="IPR008040">
    <property type="entry name" value="Hydant_A_N"/>
</dbReference>
<gene>
    <name evidence="3" type="ORF">DDQ50_16495</name>
</gene>
<dbReference type="Pfam" id="PF01968">
    <property type="entry name" value="Hydantoinase_A"/>
    <property type="match status" value="1"/>
</dbReference>
<dbReference type="SUPFAM" id="SSF53067">
    <property type="entry name" value="Actin-like ATPase domain"/>
    <property type="match status" value="1"/>
</dbReference>
<keyword evidence="4" id="KW-1185">Reference proteome</keyword>
<evidence type="ECO:0000259" key="1">
    <source>
        <dbReference type="Pfam" id="PF01968"/>
    </source>
</evidence>
<evidence type="ECO:0000259" key="2">
    <source>
        <dbReference type="Pfam" id="PF05378"/>
    </source>
</evidence>
<feature type="domain" description="Hydantoinase/oxoprolinase N-terminal" evidence="2">
    <location>
        <begin position="2"/>
        <end position="169"/>
    </location>
</feature>
<dbReference type="Gene3D" id="3.30.420.40">
    <property type="match status" value="1"/>
</dbReference>
<dbReference type="Proteomes" id="UP000244893">
    <property type="component" value="Unassembled WGS sequence"/>
</dbReference>
<sequence length="521" mass="53843">MRVGIDVGGTHTDAALLDNGHVVAVHKDRTTEDVTSGIVAALATLLGQSGYSPTDLEAVMVGTTHFTNAFVEARDLASVAVVRLGYPATTSVPPLSDWPETLSAAIPWEWFLCRGGREFDGRPSTALDEAELIGVADRIRRAGLETVALTGVFAPLEPSSERAAAAVLAAHLPGIPITVSSDLGQLGFLARENAAVINSSLRLLARSTVAAIHSAMTEIGVQAPVYMSQNDGTLADLATTRRFPVSTFTSGPTNSLRGAAFLSGLSDCTVVDVGGTTADIGVVADGFPRETSTTAEIGGVATNFRLPDVVSLPIGGGSVVEPDSERPISRRSVGHRLLERALVFGGDTLTATDLAVAGGRARIGDPARVRDLPADLVSRGFRQIDDDVAAAVDRAQLRAGRPAVVLAGGGSILVSDSLAGIGRVIRPDHLAVANAIGAATGEIGATVERLLEYTDSERASAMAAVTEAARAQARALGADQAGLRVVDIEESVVPYLGGGRFRVRVRVVGPLEGKEAGVPTH</sequence>
<dbReference type="OrthoDB" id="9768323at2"/>
<dbReference type="Pfam" id="PF05378">
    <property type="entry name" value="Hydant_A_N"/>
    <property type="match status" value="1"/>
</dbReference>
<dbReference type="GO" id="GO:0016787">
    <property type="term" value="F:hydrolase activity"/>
    <property type="evidence" value="ECO:0007669"/>
    <property type="project" value="InterPro"/>
</dbReference>
<dbReference type="InterPro" id="IPR043129">
    <property type="entry name" value="ATPase_NBD"/>
</dbReference>
<proteinExistence type="predicted"/>
<feature type="domain" description="Hydantoinase A/oxoprolinase" evidence="1">
    <location>
        <begin position="191"/>
        <end position="386"/>
    </location>
</feature>
<dbReference type="PANTHER" id="PTHR11365:SF10">
    <property type="entry name" value="HYDANTOINASE_OXOPROLINASE"/>
    <property type="match status" value="1"/>
</dbReference>
<reference evidence="3 4" key="1">
    <citation type="submission" date="2018-05" db="EMBL/GenBank/DDBJ databases">
        <title>Amnibacterium sp. M8JJ-5, whole genome shotgun sequence.</title>
        <authorList>
            <person name="Tuo L."/>
        </authorList>
    </citation>
    <scope>NUCLEOTIDE SEQUENCE [LARGE SCALE GENOMIC DNA]</scope>
    <source>
        <strain evidence="3 4">M8JJ-5</strain>
    </source>
</reference>
<name>A0A2V1HL71_9MICO</name>
<dbReference type="EMBL" id="QEOP01000005">
    <property type="protein sequence ID" value="PVZ93318.1"/>
    <property type="molecule type" value="Genomic_DNA"/>
</dbReference>
<comment type="caution">
    <text evidence="3">The sequence shown here is derived from an EMBL/GenBank/DDBJ whole genome shotgun (WGS) entry which is preliminary data.</text>
</comment>
<dbReference type="InterPro" id="IPR045079">
    <property type="entry name" value="Oxoprolinase-like"/>
</dbReference>
<accession>A0A2V1HL71</accession>